<feature type="domain" description="Toxin SymE-like" evidence="1">
    <location>
        <begin position="34"/>
        <end position="69"/>
    </location>
</feature>
<dbReference type="RefSeq" id="WP_386101081.1">
    <property type="nucleotide sequence ID" value="NZ_JBHUOZ010000003.1"/>
</dbReference>
<organism evidence="2 3">
    <name type="scientific">Terrimonas rubra</name>
    <dbReference type="NCBI Taxonomy" id="1035890"/>
    <lineage>
        <taxon>Bacteria</taxon>
        <taxon>Pseudomonadati</taxon>
        <taxon>Bacteroidota</taxon>
        <taxon>Chitinophagia</taxon>
        <taxon>Chitinophagales</taxon>
        <taxon>Chitinophagaceae</taxon>
        <taxon>Terrimonas</taxon>
    </lineage>
</organism>
<keyword evidence="3" id="KW-1185">Reference proteome</keyword>
<reference evidence="3" key="1">
    <citation type="journal article" date="2019" name="Int. J. Syst. Evol. Microbiol.">
        <title>The Global Catalogue of Microorganisms (GCM) 10K type strain sequencing project: providing services to taxonomists for standard genome sequencing and annotation.</title>
        <authorList>
            <consortium name="The Broad Institute Genomics Platform"/>
            <consortium name="The Broad Institute Genome Sequencing Center for Infectious Disease"/>
            <person name="Wu L."/>
            <person name="Ma J."/>
        </authorList>
    </citation>
    <scope>NUCLEOTIDE SEQUENCE [LARGE SCALE GENOMIC DNA]</scope>
    <source>
        <strain evidence="3">KCTC 23299</strain>
    </source>
</reference>
<name>A0ABW6A9Z0_9BACT</name>
<dbReference type="Pfam" id="PF08845">
    <property type="entry name" value="SymE_toxin"/>
    <property type="match status" value="1"/>
</dbReference>
<protein>
    <submittedName>
        <fullName evidence="2">SymE family type I addiction module toxin</fullName>
    </submittedName>
</protein>
<sequence length="78" mass="8733">MNTPQNPTPPVNRQLTMSSKHFLRGVGIYSRYYVHFPALLLAGKWLQDCGFKEGQQVNVSCEEGRLTITLTGKQALPV</sequence>
<evidence type="ECO:0000313" key="3">
    <source>
        <dbReference type="Proteomes" id="UP001597511"/>
    </source>
</evidence>
<evidence type="ECO:0000259" key="1">
    <source>
        <dbReference type="Pfam" id="PF08845"/>
    </source>
</evidence>
<dbReference type="InterPro" id="IPR014944">
    <property type="entry name" value="Toxin_SymE-like"/>
</dbReference>
<dbReference type="Proteomes" id="UP001597511">
    <property type="component" value="Unassembled WGS sequence"/>
</dbReference>
<comment type="caution">
    <text evidence="2">The sequence shown here is derived from an EMBL/GenBank/DDBJ whole genome shotgun (WGS) entry which is preliminary data.</text>
</comment>
<evidence type="ECO:0000313" key="2">
    <source>
        <dbReference type="EMBL" id="MFD2921215.1"/>
    </source>
</evidence>
<proteinExistence type="predicted"/>
<dbReference type="EMBL" id="JBHUOZ010000003">
    <property type="protein sequence ID" value="MFD2921215.1"/>
    <property type="molecule type" value="Genomic_DNA"/>
</dbReference>
<accession>A0ABW6A9Z0</accession>
<gene>
    <name evidence="2" type="ORF">ACFS6H_15930</name>
</gene>